<feature type="region of interest" description="Disordered" evidence="1">
    <location>
        <begin position="102"/>
        <end position="124"/>
    </location>
</feature>
<comment type="caution">
    <text evidence="3">The sequence shown here is derived from an EMBL/GenBank/DDBJ whole genome shotgun (WGS) entry which is preliminary data.</text>
</comment>
<dbReference type="InterPro" id="IPR031325">
    <property type="entry name" value="RHS_repeat"/>
</dbReference>
<dbReference type="EMBL" id="PVTI01000017">
    <property type="protein sequence ID" value="PRY56997.1"/>
    <property type="molecule type" value="Genomic_DNA"/>
</dbReference>
<dbReference type="Proteomes" id="UP000237822">
    <property type="component" value="Unassembled WGS sequence"/>
</dbReference>
<dbReference type="InterPro" id="IPR006530">
    <property type="entry name" value="YD"/>
</dbReference>
<evidence type="ECO:0000256" key="1">
    <source>
        <dbReference type="SAM" id="MobiDB-lite"/>
    </source>
</evidence>
<dbReference type="Gene3D" id="2.180.10.10">
    <property type="entry name" value="RHS repeat-associated core"/>
    <property type="match status" value="1"/>
</dbReference>
<feature type="transmembrane region" description="Helical" evidence="2">
    <location>
        <begin position="511"/>
        <end position="537"/>
    </location>
</feature>
<feature type="region of interest" description="Disordered" evidence="1">
    <location>
        <begin position="275"/>
        <end position="360"/>
    </location>
</feature>
<evidence type="ECO:0000313" key="3">
    <source>
        <dbReference type="EMBL" id="PRY56997.1"/>
    </source>
</evidence>
<gene>
    <name evidence="3" type="ORF">BCF74_1172</name>
</gene>
<name>A0A2T0UGP9_9MICO</name>
<keyword evidence="2" id="KW-1133">Transmembrane helix</keyword>
<keyword evidence="2" id="KW-0472">Membrane</keyword>
<feature type="region of interest" description="Disordered" evidence="1">
    <location>
        <begin position="134"/>
        <end position="153"/>
    </location>
</feature>
<organism evidence="3 4">
    <name type="scientific">Knoellia remsis</name>
    <dbReference type="NCBI Taxonomy" id="407159"/>
    <lineage>
        <taxon>Bacteria</taxon>
        <taxon>Bacillati</taxon>
        <taxon>Actinomycetota</taxon>
        <taxon>Actinomycetes</taxon>
        <taxon>Micrococcales</taxon>
        <taxon>Intrasporangiaceae</taxon>
        <taxon>Knoellia</taxon>
    </lineage>
</organism>
<dbReference type="OrthoDB" id="3751446at2"/>
<feature type="compositionally biased region" description="Low complexity" evidence="1">
    <location>
        <begin position="320"/>
        <end position="331"/>
    </location>
</feature>
<accession>A0A2T0UGP9</accession>
<reference evidence="3 4" key="1">
    <citation type="submission" date="2018-03" db="EMBL/GenBank/DDBJ databases">
        <title>Genomic Encyclopedia of Archaeal and Bacterial Type Strains, Phase II (KMG-II): from individual species to whole genera.</title>
        <authorList>
            <person name="Goeker M."/>
        </authorList>
    </citation>
    <scope>NUCLEOTIDE SEQUENCE [LARGE SCALE GENOMIC DNA]</scope>
    <source>
        <strain evidence="3 4">ATCC BAA-1496</strain>
    </source>
</reference>
<evidence type="ECO:0000313" key="4">
    <source>
        <dbReference type="Proteomes" id="UP000237822"/>
    </source>
</evidence>
<dbReference type="AlphaFoldDB" id="A0A2T0UGP9"/>
<feature type="compositionally biased region" description="Polar residues" evidence="1">
    <location>
        <begin position="299"/>
        <end position="310"/>
    </location>
</feature>
<protein>
    <submittedName>
        <fullName evidence="3">RHS repeat-associated protein</fullName>
    </submittedName>
</protein>
<proteinExistence type="predicted"/>
<keyword evidence="2" id="KW-0812">Transmembrane</keyword>
<keyword evidence="4" id="KW-1185">Reference proteome</keyword>
<evidence type="ECO:0000256" key="2">
    <source>
        <dbReference type="SAM" id="Phobius"/>
    </source>
</evidence>
<dbReference type="Pfam" id="PF05593">
    <property type="entry name" value="RHS_repeat"/>
    <property type="match status" value="1"/>
</dbReference>
<sequence length="645" mass="68076">MGDAGTVTTSYDAAGRVKSVTDAKGTTTMGYDGEGERRGLATSLTVTRGGSAGALTYGAAYDLDGNMTRQSLPGRLTQVTTYDEAGEQTGLSYLGQVTPVTASTDPDTGETTWTPGTPQQDQPWLTWTSISDGAGRTRFENTGDGAGFDSDGDGVTEIGDVQPWTAQAAGAGTGYGREYTYDFAGRLSSAQAAESVTDSDTGDVSATCVTRAYTFDASGRRTAKATTTHEGGDCAAAGTTATVTTRGWDGADRPTTGSNDNGTYTYDTFGRQTTMPAADAPDPSRGNVTLGYFDDDQPRSVSQGDTSTVFTLDANGRRSTQTTTDASGTTRTTRKYTDDSDNPAWADTTSSDGQMSTTRFTESLGGDLSATINDDGGLSLSLANPHGDIVTTVEVPAAQAADAAATSITGWASYDEYGNQNNQTATDAVDGPLGYGWLGAKQRSTTSATAGLTLMGVRYYNAVRGLFTSLDPVPGGNDSAYTYPNDPINKFDLDGRKWGWLKKAAKWSGVAAMGVCIIASAGACALAGAVAAGFSIANNYRRKRTERGYGWGSFARDSIIDVLGGRFSAVRGWGKYIGRHRGSIRGLSRFLPRRSYSSYPSVRAAYRANRRRIVRRIATHAYYGIRSYTGSNTLGVPHPYRRWTG</sequence>
<feature type="compositionally biased region" description="Polar residues" evidence="1">
    <location>
        <begin position="347"/>
        <end position="360"/>
    </location>
</feature>
<dbReference type="NCBIfam" id="TIGR01643">
    <property type="entry name" value="YD_repeat_2x"/>
    <property type="match status" value="1"/>
</dbReference>